<dbReference type="EMBL" id="PNCJ01000134">
    <property type="protein sequence ID" value="TMP28479.1"/>
    <property type="molecule type" value="Genomic_DNA"/>
</dbReference>
<gene>
    <name evidence="1" type="ORF">CWB98_23740</name>
</gene>
<sequence>GALVIGLFFSCLGYILYTKFKTVSNIDSSPKENRLDYKKIESVH</sequence>
<protein>
    <submittedName>
        <fullName evidence="1">Choline transporter</fullName>
    </submittedName>
</protein>
<accession>A0A5S3WMC0</accession>
<evidence type="ECO:0000313" key="2">
    <source>
        <dbReference type="Proteomes" id="UP000306719"/>
    </source>
</evidence>
<evidence type="ECO:0000313" key="1">
    <source>
        <dbReference type="EMBL" id="TMP28479.1"/>
    </source>
</evidence>
<dbReference type="Proteomes" id="UP000306719">
    <property type="component" value="Unassembled WGS sequence"/>
</dbReference>
<comment type="caution">
    <text evidence="1">The sequence shown here is derived from an EMBL/GenBank/DDBJ whole genome shotgun (WGS) entry which is preliminary data.</text>
</comment>
<reference evidence="1 2" key="1">
    <citation type="submission" date="2018-01" db="EMBL/GenBank/DDBJ databases">
        <authorList>
            <person name="Paulsen S."/>
            <person name="Gram L.K."/>
        </authorList>
    </citation>
    <scope>NUCLEOTIDE SEQUENCE [LARGE SCALE GENOMIC DNA]</scope>
    <source>
        <strain evidence="1 2">S2599</strain>
    </source>
</reference>
<feature type="non-terminal residue" evidence="1">
    <location>
        <position position="1"/>
    </location>
</feature>
<dbReference type="AlphaFoldDB" id="A0A5S3WMC0"/>
<name>A0A5S3WMC0_9GAMM</name>
<organism evidence="1 2">
    <name type="scientific">Pseudoalteromonas rubra</name>
    <dbReference type="NCBI Taxonomy" id="43658"/>
    <lineage>
        <taxon>Bacteria</taxon>
        <taxon>Pseudomonadati</taxon>
        <taxon>Pseudomonadota</taxon>
        <taxon>Gammaproteobacteria</taxon>
        <taxon>Alteromonadales</taxon>
        <taxon>Pseudoalteromonadaceae</taxon>
        <taxon>Pseudoalteromonas</taxon>
    </lineage>
</organism>
<proteinExistence type="predicted"/>
<reference evidence="2" key="2">
    <citation type="submission" date="2019-06" db="EMBL/GenBank/DDBJ databases">
        <title>Co-occurence of chitin degradation, pigmentation and bioactivity in marine Pseudoalteromonas.</title>
        <authorList>
            <person name="Sonnenschein E.C."/>
            <person name="Bech P.K."/>
        </authorList>
    </citation>
    <scope>NUCLEOTIDE SEQUENCE [LARGE SCALE GENOMIC DNA]</scope>
    <source>
        <strain evidence="2">S2599</strain>
    </source>
</reference>